<name>A0A0B0NBB6_GOSAR</name>
<comment type="caution">
    <text evidence="1">The sequence shown here is derived from an EMBL/GenBank/DDBJ whole genome shotgun (WGS) entry which is preliminary data.</text>
</comment>
<protein>
    <submittedName>
        <fullName evidence="1">Uncharacterized protein</fullName>
    </submittedName>
</protein>
<dbReference type="Proteomes" id="UP000032142">
    <property type="component" value="Unassembled WGS sequence"/>
</dbReference>
<reference evidence="2" key="1">
    <citation type="submission" date="2014-09" db="EMBL/GenBank/DDBJ databases">
        <authorList>
            <person name="Mudge J."/>
            <person name="Ramaraj T."/>
            <person name="Lindquist I.E."/>
            <person name="Bharti A.K."/>
            <person name="Sundararajan A."/>
            <person name="Cameron C.T."/>
            <person name="Woodward J.E."/>
            <person name="May G.D."/>
            <person name="Brubaker C."/>
            <person name="Broadhvest J."/>
            <person name="Wilkins T.A."/>
        </authorList>
    </citation>
    <scope>NUCLEOTIDE SEQUENCE</scope>
    <source>
        <strain evidence="2">cv. AKA8401</strain>
    </source>
</reference>
<proteinExistence type="predicted"/>
<evidence type="ECO:0000313" key="2">
    <source>
        <dbReference type="Proteomes" id="UP000032142"/>
    </source>
</evidence>
<evidence type="ECO:0000313" key="1">
    <source>
        <dbReference type="EMBL" id="KHG08331.1"/>
    </source>
</evidence>
<keyword evidence="2" id="KW-1185">Reference proteome</keyword>
<organism evidence="1 2">
    <name type="scientific">Gossypium arboreum</name>
    <name type="common">Tree cotton</name>
    <name type="synonym">Gossypium nanking</name>
    <dbReference type="NCBI Taxonomy" id="29729"/>
    <lineage>
        <taxon>Eukaryota</taxon>
        <taxon>Viridiplantae</taxon>
        <taxon>Streptophyta</taxon>
        <taxon>Embryophyta</taxon>
        <taxon>Tracheophyta</taxon>
        <taxon>Spermatophyta</taxon>
        <taxon>Magnoliopsida</taxon>
        <taxon>eudicotyledons</taxon>
        <taxon>Gunneridae</taxon>
        <taxon>Pentapetalae</taxon>
        <taxon>rosids</taxon>
        <taxon>malvids</taxon>
        <taxon>Malvales</taxon>
        <taxon>Malvaceae</taxon>
        <taxon>Malvoideae</taxon>
        <taxon>Gossypium</taxon>
    </lineage>
</organism>
<sequence>MYRLEYNLKI</sequence>
<accession>A0A0B0NBB6</accession>
<dbReference type="EMBL" id="JRRC01495277">
    <property type="protein sequence ID" value="KHG08331.1"/>
    <property type="molecule type" value="Genomic_DNA"/>
</dbReference>
<gene>
    <name evidence="1" type="ORF">F383_35618</name>
</gene>